<dbReference type="InterPro" id="IPR011009">
    <property type="entry name" value="Kinase-like_dom_sf"/>
</dbReference>
<comment type="caution">
    <text evidence="11">The sequence shown here is derived from an EMBL/GenBank/DDBJ whole genome shotgun (WGS) entry which is preliminary data.</text>
</comment>
<evidence type="ECO:0000256" key="7">
    <source>
        <dbReference type="SAM" id="MobiDB-lite"/>
    </source>
</evidence>
<dbReference type="GO" id="GO:0016020">
    <property type="term" value="C:membrane"/>
    <property type="evidence" value="ECO:0007669"/>
    <property type="project" value="UniProtKB-SubCell"/>
</dbReference>
<dbReference type="Pfam" id="PF00560">
    <property type="entry name" value="LRR_1"/>
    <property type="match status" value="3"/>
</dbReference>
<keyword evidence="5 8" id="KW-1133">Transmembrane helix</keyword>
<keyword evidence="3 8" id="KW-0812">Transmembrane</keyword>
<dbReference type="SUPFAM" id="SSF52058">
    <property type="entry name" value="L domain-like"/>
    <property type="match status" value="1"/>
</dbReference>
<dbReference type="PANTHER" id="PTHR48007:SF38">
    <property type="entry name" value="LEUCINE-RICH REPEAT PROTEIN KINASE FAMILY PROTEIN"/>
    <property type="match status" value="1"/>
</dbReference>
<dbReference type="Pfam" id="PF00069">
    <property type="entry name" value="Pkinase"/>
    <property type="match status" value="1"/>
</dbReference>
<accession>A0A8X8XMW9</accession>
<feature type="signal peptide" evidence="9">
    <location>
        <begin position="1"/>
        <end position="19"/>
    </location>
</feature>
<comment type="subcellular location">
    <subcellularLocation>
        <location evidence="1">Membrane</location>
    </subcellularLocation>
</comment>
<gene>
    <name evidence="11" type="ORF">SASPL_123268</name>
</gene>
<evidence type="ECO:0000256" key="1">
    <source>
        <dbReference type="ARBA" id="ARBA00004370"/>
    </source>
</evidence>
<dbReference type="InterPro" id="IPR013210">
    <property type="entry name" value="LRR_N_plant-typ"/>
</dbReference>
<feature type="region of interest" description="Disordered" evidence="7">
    <location>
        <begin position="295"/>
        <end position="314"/>
    </location>
</feature>
<dbReference type="Gene3D" id="3.30.200.20">
    <property type="entry name" value="Phosphorylase Kinase, domain 1"/>
    <property type="match status" value="1"/>
</dbReference>
<dbReference type="GO" id="GO:0004672">
    <property type="term" value="F:protein kinase activity"/>
    <property type="evidence" value="ECO:0007669"/>
    <property type="project" value="InterPro"/>
</dbReference>
<evidence type="ECO:0000256" key="8">
    <source>
        <dbReference type="SAM" id="Phobius"/>
    </source>
</evidence>
<evidence type="ECO:0000256" key="4">
    <source>
        <dbReference type="ARBA" id="ARBA00022737"/>
    </source>
</evidence>
<dbReference type="OrthoDB" id="418615at2759"/>
<dbReference type="Gene3D" id="3.80.10.10">
    <property type="entry name" value="Ribonuclease Inhibitor"/>
    <property type="match status" value="2"/>
</dbReference>
<dbReference type="InterPro" id="IPR046959">
    <property type="entry name" value="PRK1-6/SRF4-like"/>
</dbReference>
<name>A0A8X8XMW9_SALSN</name>
<dbReference type="Pfam" id="PF08263">
    <property type="entry name" value="LRRNT_2"/>
    <property type="match status" value="1"/>
</dbReference>
<dbReference type="PANTHER" id="PTHR48007">
    <property type="entry name" value="LEUCINE-RICH REPEAT RECEPTOR-LIKE PROTEIN KINASE PXC1"/>
    <property type="match status" value="1"/>
</dbReference>
<dbReference type="AlphaFoldDB" id="A0A8X8XMW9"/>
<evidence type="ECO:0000256" key="6">
    <source>
        <dbReference type="ARBA" id="ARBA00023136"/>
    </source>
</evidence>
<keyword evidence="4" id="KW-0677">Repeat</keyword>
<evidence type="ECO:0000259" key="10">
    <source>
        <dbReference type="PROSITE" id="PS50011"/>
    </source>
</evidence>
<proteinExistence type="predicted"/>
<reference evidence="11" key="1">
    <citation type="submission" date="2018-01" db="EMBL/GenBank/DDBJ databases">
        <authorList>
            <person name="Mao J.F."/>
        </authorList>
    </citation>
    <scope>NUCLEOTIDE SEQUENCE</scope>
    <source>
        <strain evidence="11">Huo1</strain>
        <tissue evidence="11">Leaf</tissue>
    </source>
</reference>
<evidence type="ECO:0000256" key="2">
    <source>
        <dbReference type="ARBA" id="ARBA00022614"/>
    </source>
</evidence>
<reference evidence="11" key="2">
    <citation type="submission" date="2020-08" db="EMBL/GenBank/DDBJ databases">
        <title>Plant Genome Project.</title>
        <authorList>
            <person name="Zhang R.-G."/>
        </authorList>
    </citation>
    <scope>NUCLEOTIDE SEQUENCE</scope>
    <source>
        <strain evidence="11">Huo1</strain>
        <tissue evidence="11">Leaf</tissue>
    </source>
</reference>
<protein>
    <recommendedName>
        <fullName evidence="10">Protein kinase domain-containing protein</fullName>
    </recommendedName>
</protein>
<organism evidence="11">
    <name type="scientific">Salvia splendens</name>
    <name type="common">Scarlet sage</name>
    <dbReference type="NCBI Taxonomy" id="180675"/>
    <lineage>
        <taxon>Eukaryota</taxon>
        <taxon>Viridiplantae</taxon>
        <taxon>Streptophyta</taxon>
        <taxon>Embryophyta</taxon>
        <taxon>Tracheophyta</taxon>
        <taxon>Spermatophyta</taxon>
        <taxon>Magnoliopsida</taxon>
        <taxon>eudicotyledons</taxon>
        <taxon>Gunneridae</taxon>
        <taxon>Pentapetalae</taxon>
        <taxon>asterids</taxon>
        <taxon>lamiids</taxon>
        <taxon>Lamiales</taxon>
        <taxon>Lamiaceae</taxon>
        <taxon>Nepetoideae</taxon>
        <taxon>Mentheae</taxon>
        <taxon>Salviinae</taxon>
        <taxon>Salvia</taxon>
        <taxon>Salvia subgen. Calosphace</taxon>
        <taxon>core Calosphace</taxon>
    </lineage>
</organism>
<keyword evidence="12" id="KW-1185">Reference proteome</keyword>
<evidence type="ECO:0000313" key="12">
    <source>
        <dbReference type="Proteomes" id="UP000298416"/>
    </source>
</evidence>
<sequence>MAIAIFLCTFLLISPATLSISESEALLKFKKSVVDSSPLHSWKPGTEPCAPNVHWIGIICVNGLVSSLRLKNLGLSGKIDIESLSSLSTLRSVGFVSNSFSGPIPSFNRMVLLKGLYLSKNKFSGEIAADYFEPMAGLKKVWLSGNNFSGRIPASLFQLAHLAELRLDNNQFSGTIPPPELPALVFLDVSNNSLEGEIPGGLMRFGTNAFQGNVGLSAPNEGPFDTDVGLYGTSSRPRMSRMHMSFFMWFLVAAAMLFLVMVVGIFAMKRRQETGDGIDECSSFQISSARRTDGVARGEGLASGSATSHKEPRKYGKGMEIVMMNEEKGGFSMQDLMKSSAQVLSTGATSSSYKAMMPTGMTVVVKRIKENAKIGKEQFDDEMRRLGCLKHPNVCSLLAYHFRTNEKLLVCEYKPKASLLYQLQLHGTAANSDLDWTTRLRILQGIARGLAYLHTELSSLDLPHGNLKSNNVLLTEQYEPQLSDYGLCLVISRSLASQTLAAYKAPEAILDHHISPKCDIYCLGIIILELLTGKFTSQFVNDGEGGVDVVQLARSATADDKEDQLFDPHLEQTEKSKHEMKQLLHVGVACTENRPEQRLNMAEVLRRIEGITVEGQSHDQTTIHVGEQSSRELV</sequence>
<dbReference type="GO" id="GO:0005524">
    <property type="term" value="F:ATP binding"/>
    <property type="evidence" value="ECO:0007669"/>
    <property type="project" value="InterPro"/>
</dbReference>
<dbReference type="SUPFAM" id="SSF56112">
    <property type="entry name" value="Protein kinase-like (PK-like)"/>
    <property type="match status" value="1"/>
</dbReference>
<evidence type="ECO:0000256" key="9">
    <source>
        <dbReference type="SAM" id="SignalP"/>
    </source>
</evidence>
<evidence type="ECO:0000256" key="3">
    <source>
        <dbReference type="ARBA" id="ARBA00022692"/>
    </source>
</evidence>
<keyword evidence="9" id="KW-0732">Signal</keyword>
<feature type="domain" description="Protein kinase" evidence="10">
    <location>
        <begin position="338"/>
        <end position="611"/>
    </location>
</feature>
<evidence type="ECO:0000313" key="11">
    <source>
        <dbReference type="EMBL" id="KAG6415849.1"/>
    </source>
</evidence>
<dbReference type="InterPro" id="IPR032675">
    <property type="entry name" value="LRR_dom_sf"/>
</dbReference>
<dbReference type="EMBL" id="PNBA02000008">
    <property type="protein sequence ID" value="KAG6415849.1"/>
    <property type="molecule type" value="Genomic_DNA"/>
</dbReference>
<feature type="chain" id="PRO_5036448034" description="Protein kinase domain-containing protein" evidence="9">
    <location>
        <begin position="20"/>
        <end position="634"/>
    </location>
</feature>
<keyword evidence="6 8" id="KW-0472">Membrane</keyword>
<dbReference type="Proteomes" id="UP000298416">
    <property type="component" value="Unassembled WGS sequence"/>
</dbReference>
<dbReference type="InterPro" id="IPR001611">
    <property type="entry name" value="Leu-rich_rpt"/>
</dbReference>
<evidence type="ECO:0000256" key="5">
    <source>
        <dbReference type="ARBA" id="ARBA00022989"/>
    </source>
</evidence>
<feature type="transmembrane region" description="Helical" evidence="8">
    <location>
        <begin position="246"/>
        <end position="268"/>
    </location>
</feature>
<keyword evidence="2" id="KW-0433">Leucine-rich repeat</keyword>
<dbReference type="InterPro" id="IPR000719">
    <property type="entry name" value="Prot_kinase_dom"/>
</dbReference>
<dbReference type="PROSITE" id="PS50011">
    <property type="entry name" value="PROTEIN_KINASE_DOM"/>
    <property type="match status" value="1"/>
</dbReference>
<dbReference type="Gene3D" id="1.10.510.10">
    <property type="entry name" value="Transferase(Phosphotransferase) domain 1"/>
    <property type="match status" value="1"/>
</dbReference>